<dbReference type="SUPFAM" id="SSF52833">
    <property type="entry name" value="Thioredoxin-like"/>
    <property type="match status" value="1"/>
</dbReference>
<proteinExistence type="inferred from homology"/>
<organism evidence="4 5">
    <name type="scientific">Arthrobotrys musiformis</name>
    <dbReference type="NCBI Taxonomy" id="47236"/>
    <lineage>
        <taxon>Eukaryota</taxon>
        <taxon>Fungi</taxon>
        <taxon>Dikarya</taxon>
        <taxon>Ascomycota</taxon>
        <taxon>Pezizomycotina</taxon>
        <taxon>Orbiliomycetes</taxon>
        <taxon>Orbiliales</taxon>
        <taxon>Orbiliaceae</taxon>
        <taxon>Arthrobotrys</taxon>
    </lineage>
</organism>
<dbReference type="Proteomes" id="UP001370758">
    <property type="component" value="Unassembled WGS sequence"/>
</dbReference>
<keyword evidence="5" id="KW-1185">Reference proteome</keyword>
<dbReference type="CDD" id="cd02947">
    <property type="entry name" value="TRX_family"/>
    <property type="match status" value="1"/>
</dbReference>
<dbReference type="PANTHER" id="PTHR46115">
    <property type="entry name" value="THIOREDOXIN-LIKE PROTEIN 1"/>
    <property type="match status" value="1"/>
</dbReference>
<dbReference type="AlphaFoldDB" id="A0AAV9WI73"/>
<accession>A0AAV9WI73</accession>
<dbReference type="PROSITE" id="PS51354">
    <property type="entry name" value="GLUTAREDOXIN_2"/>
    <property type="match status" value="1"/>
</dbReference>
<protein>
    <submittedName>
        <fullName evidence="4">Mitochondrial thioredoxin</fullName>
    </submittedName>
</protein>
<evidence type="ECO:0000259" key="3">
    <source>
        <dbReference type="PROSITE" id="PS51352"/>
    </source>
</evidence>
<gene>
    <name evidence="4" type="primary">TRX3</name>
    <name evidence="4" type="ORF">TWF481_003617</name>
</gene>
<evidence type="ECO:0000313" key="5">
    <source>
        <dbReference type="Proteomes" id="UP001370758"/>
    </source>
</evidence>
<dbReference type="InterPro" id="IPR013766">
    <property type="entry name" value="Thioredoxin_domain"/>
</dbReference>
<dbReference type="Pfam" id="PF00085">
    <property type="entry name" value="Thioredoxin"/>
    <property type="match status" value="1"/>
</dbReference>
<dbReference type="PRINTS" id="PR00421">
    <property type="entry name" value="THIOREDOXIN"/>
</dbReference>
<name>A0AAV9WI73_9PEZI</name>
<reference evidence="4 5" key="1">
    <citation type="submission" date="2023-08" db="EMBL/GenBank/DDBJ databases">
        <authorList>
            <person name="Palmer J.M."/>
        </authorList>
    </citation>
    <scope>NUCLEOTIDE SEQUENCE [LARGE SCALE GENOMIC DNA]</scope>
    <source>
        <strain evidence="4 5">TWF481</strain>
    </source>
</reference>
<comment type="caution">
    <text evidence="4">The sequence shown here is derived from an EMBL/GenBank/DDBJ whole genome shotgun (WGS) entry which is preliminary data.</text>
</comment>
<evidence type="ECO:0000256" key="1">
    <source>
        <dbReference type="ARBA" id="ARBA00008987"/>
    </source>
</evidence>
<evidence type="ECO:0000256" key="2">
    <source>
        <dbReference type="ARBA" id="ARBA00023157"/>
    </source>
</evidence>
<sequence length="125" mass="13873">MAGLEAHPTLVENQAAENEIHPSNVANLAEFNEIINQDKLTAVDFYTTWCPPCKAFAPVFTKYAGEFTDVNFVKVDIEKAVDVGREYEITAVPTIMVFRNGKVVEGHDDLNPPELKPKLQALLQA</sequence>
<dbReference type="PROSITE" id="PS51352">
    <property type="entry name" value="THIOREDOXIN_2"/>
    <property type="match status" value="1"/>
</dbReference>
<dbReference type="Gene3D" id="3.40.30.10">
    <property type="entry name" value="Glutaredoxin"/>
    <property type="match status" value="1"/>
</dbReference>
<dbReference type="InterPro" id="IPR036249">
    <property type="entry name" value="Thioredoxin-like_sf"/>
</dbReference>
<keyword evidence="2" id="KW-1015">Disulfide bond</keyword>
<comment type="similarity">
    <text evidence="1">Belongs to the thioredoxin family.</text>
</comment>
<dbReference type="EMBL" id="JAVHJL010000002">
    <property type="protein sequence ID" value="KAK6508851.1"/>
    <property type="molecule type" value="Genomic_DNA"/>
</dbReference>
<feature type="domain" description="Thioredoxin" evidence="3">
    <location>
        <begin position="1"/>
        <end position="124"/>
    </location>
</feature>
<evidence type="ECO:0000313" key="4">
    <source>
        <dbReference type="EMBL" id="KAK6508851.1"/>
    </source>
</evidence>